<sequence length="186" mass="20687">MLRKISLGTVGLIVGGFLTTMGFISYAVHNATLNLIGFFYGIPVLLGGLALKANELKPIPFVPPTPESVVSLREQKATDTQNQVRQDITRYRYGIDVHLDKALSHLGIGQLDEELPELLTLREMEIDGNYALILDFDSPQVPLEVWEEKQQKMTGFFGPGVDVKIEQKEDEQIELALITTSETEEG</sequence>
<name>A0A1Z4LVF0_9CYAN</name>
<gene>
    <name evidence="2" type="ORF">NIES267_46190</name>
</gene>
<evidence type="ECO:0000313" key="2">
    <source>
        <dbReference type="EMBL" id="BAY85121.1"/>
    </source>
</evidence>
<keyword evidence="1" id="KW-0812">Transmembrane</keyword>
<evidence type="ECO:0008006" key="4">
    <source>
        <dbReference type="Google" id="ProtNLM"/>
    </source>
</evidence>
<reference evidence="2 3" key="1">
    <citation type="submission" date="2017-06" db="EMBL/GenBank/DDBJ databases">
        <title>Genome sequencing of cyanobaciteial culture collection at National Institute for Environmental Studies (NIES).</title>
        <authorList>
            <person name="Hirose Y."/>
            <person name="Shimura Y."/>
            <person name="Fujisawa T."/>
            <person name="Nakamura Y."/>
            <person name="Kawachi M."/>
        </authorList>
    </citation>
    <scope>NUCLEOTIDE SEQUENCE [LARGE SCALE GENOMIC DNA]</scope>
    <source>
        <strain evidence="2 3">NIES-267</strain>
    </source>
</reference>
<accession>A0A1Z4LVF0</accession>
<keyword evidence="3" id="KW-1185">Reference proteome</keyword>
<keyword evidence="1" id="KW-1133">Transmembrane helix</keyword>
<dbReference type="AlphaFoldDB" id="A0A1Z4LVF0"/>
<keyword evidence="1" id="KW-0472">Membrane</keyword>
<evidence type="ECO:0000256" key="1">
    <source>
        <dbReference type="SAM" id="Phobius"/>
    </source>
</evidence>
<feature type="transmembrane region" description="Helical" evidence="1">
    <location>
        <begin position="33"/>
        <end position="51"/>
    </location>
</feature>
<dbReference type="Proteomes" id="UP000218418">
    <property type="component" value="Chromosome"/>
</dbReference>
<dbReference type="PANTHER" id="PTHR35551">
    <property type="match status" value="1"/>
</dbReference>
<dbReference type="EMBL" id="AP018227">
    <property type="protein sequence ID" value="BAY85121.1"/>
    <property type="molecule type" value="Genomic_DNA"/>
</dbReference>
<dbReference type="PANTHER" id="PTHR35551:SF1">
    <property type="entry name" value="ACCLIMATION OF PHOTOSYNTHESIS TO ENVIRONMENT"/>
    <property type="match status" value="1"/>
</dbReference>
<protein>
    <recommendedName>
        <fullName evidence="4">DUF2854 domain-containing protein</fullName>
    </recommendedName>
</protein>
<dbReference type="InterPro" id="IPR021275">
    <property type="entry name" value="DUF2854"/>
</dbReference>
<proteinExistence type="predicted"/>
<feature type="transmembrane region" description="Helical" evidence="1">
    <location>
        <begin position="7"/>
        <end position="27"/>
    </location>
</feature>
<dbReference type="Pfam" id="PF11016">
    <property type="entry name" value="DUF2854"/>
    <property type="match status" value="1"/>
</dbReference>
<dbReference type="OrthoDB" id="542452at2"/>
<evidence type="ECO:0000313" key="3">
    <source>
        <dbReference type="Proteomes" id="UP000218418"/>
    </source>
</evidence>
<organism evidence="2 3">
    <name type="scientific">Calothrix parasitica NIES-267</name>
    <dbReference type="NCBI Taxonomy" id="1973488"/>
    <lineage>
        <taxon>Bacteria</taxon>
        <taxon>Bacillati</taxon>
        <taxon>Cyanobacteriota</taxon>
        <taxon>Cyanophyceae</taxon>
        <taxon>Nostocales</taxon>
        <taxon>Calotrichaceae</taxon>
        <taxon>Calothrix</taxon>
    </lineage>
</organism>